<dbReference type="EMBL" id="BMDD01000001">
    <property type="protein sequence ID" value="GGH74694.1"/>
    <property type="molecule type" value="Genomic_DNA"/>
</dbReference>
<dbReference type="Proteomes" id="UP000605427">
    <property type="component" value="Unassembled WGS sequence"/>
</dbReference>
<feature type="region of interest" description="Disordered" evidence="1">
    <location>
        <begin position="576"/>
        <end position="603"/>
    </location>
</feature>
<dbReference type="InterPro" id="IPR052901">
    <property type="entry name" value="Bact_TGase-like"/>
</dbReference>
<feature type="domain" description="Transglutaminase-like" evidence="3">
    <location>
        <begin position="479"/>
        <end position="561"/>
    </location>
</feature>
<gene>
    <name evidence="4" type="primary">yebA</name>
    <name evidence="4" type="ORF">GCM10007362_15050</name>
</gene>
<dbReference type="PANTHER" id="PTHR42736:SF1">
    <property type="entry name" value="PROTEIN-GLUTAMINE GAMMA-GLUTAMYLTRANSFERASE"/>
    <property type="match status" value="1"/>
</dbReference>
<evidence type="ECO:0000313" key="5">
    <source>
        <dbReference type="Proteomes" id="UP000605427"/>
    </source>
</evidence>
<dbReference type="SUPFAM" id="SSF54001">
    <property type="entry name" value="Cysteine proteinases"/>
    <property type="match status" value="1"/>
</dbReference>
<dbReference type="PANTHER" id="PTHR42736">
    <property type="entry name" value="PROTEIN-GLUTAMINE GAMMA-GLUTAMYLTRANSFERASE"/>
    <property type="match status" value="1"/>
</dbReference>
<dbReference type="Pfam" id="PF01841">
    <property type="entry name" value="Transglut_core"/>
    <property type="match status" value="1"/>
</dbReference>
<feature type="transmembrane region" description="Helical" evidence="2">
    <location>
        <begin position="131"/>
        <end position="150"/>
    </location>
</feature>
<evidence type="ECO:0000259" key="3">
    <source>
        <dbReference type="SMART" id="SM00460"/>
    </source>
</evidence>
<organism evidence="4 5">
    <name type="scientific">Saccharibacillus endophyticus</name>
    <dbReference type="NCBI Taxonomy" id="2060666"/>
    <lineage>
        <taxon>Bacteria</taxon>
        <taxon>Bacillati</taxon>
        <taxon>Bacillota</taxon>
        <taxon>Bacilli</taxon>
        <taxon>Bacillales</taxon>
        <taxon>Paenibacillaceae</taxon>
        <taxon>Saccharibacillus</taxon>
    </lineage>
</organism>
<keyword evidence="2" id="KW-0812">Transmembrane</keyword>
<sequence length="748" mass="85084">MKKWAESFKSSWYTGVSTVWLMIIAIQWLTYTRTIWFDETNALVLGVLTVVAIVHVLLPKESWLRLGLKAILFVIVMYATLQRYDIFQPEGILAARAEQFSEAMFPYVWFALIAWLLFEFCIRAINSQRRILVFAFLNIVPLAALDSFTVVSLWKAVAWIVFATMGWLVCDHFRRFQSRFPKGWKAIRRNPFKLLINTAVVFSLVILAGVNMPFVQPVLTDPYTAWRQMQGTSNVAFNGTGLLQGQASASGYSREDGQLGGGFNFDFTPVMTVESTERSYWRGETRMTYTGSGWDADSGWGTLEDVQREQALEREAAPLTPTKTVRQRVTMQGDTTYPVLFGAFSINTVESLDIENGEARMQWKPEQGELHWQERAGRGTTIYPKTYTITSEVPVIPVDSLKTATATELYPNGVDPRYVQVPRGFPQRVTDLAADITKDGQTPYEKVYLLQQYLQQNYTYTNNPALSRRESDDFVESFLFEIQEGYCDYFSTAMVMMARSQGIPARWVKGYSPGNPATSDIPQQFAENENSSQYEVTNANAHSWAEVYFGDYGWVPVEATRGFNMPLLQEAVTPADTDVTQEPEQQPEEQEEQAEQAASASTDQDDSKIVPIIVGAAAIVVAAWGSYLLWLRRRSIYFFFMGLRMGGPLSDGQKIVLETERFLRFLKRKGLKREDNETLRESVARWETKVTGTEAALAPILRMFEKARYSPERVTTEEWAEMQRYSSGLRKSWKGYYPVLPNLPQSGS</sequence>
<dbReference type="Gene3D" id="3.10.620.30">
    <property type="match status" value="1"/>
</dbReference>
<feature type="compositionally biased region" description="Acidic residues" evidence="1">
    <location>
        <begin position="579"/>
        <end position="594"/>
    </location>
</feature>
<dbReference type="RefSeq" id="WP_172247184.1">
    <property type="nucleotide sequence ID" value="NZ_BMDD01000001.1"/>
</dbReference>
<feature type="transmembrane region" description="Helical" evidence="2">
    <location>
        <begin position="104"/>
        <end position="122"/>
    </location>
</feature>
<feature type="transmembrane region" description="Helical" evidence="2">
    <location>
        <begin position="194"/>
        <end position="214"/>
    </location>
</feature>
<comment type="caution">
    <text evidence="4">The sequence shown here is derived from an EMBL/GenBank/DDBJ whole genome shotgun (WGS) entry which is preliminary data.</text>
</comment>
<keyword evidence="2" id="KW-1133">Transmembrane helix</keyword>
<feature type="transmembrane region" description="Helical" evidence="2">
    <location>
        <begin position="609"/>
        <end position="631"/>
    </location>
</feature>
<proteinExistence type="predicted"/>
<dbReference type="InterPro" id="IPR025403">
    <property type="entry name" value="TgpA-like_C"/>
</dbReference>
<dbReference type="SMART" id="SM00460">
    <property type="entry name" value="TGc"/>
    <property type="match status" value="1"/>
</dbReference>
<dbReference type="Pfam" id="PF13559">
    <property type="entry name" value="DUF4129"/>
    <property type="match status" value="1"/>
</dbReference>
<evidence type="ECO:0000313" key="4">
    <source>
        <dbReference type="EMBL" id="GGH74694.1"/>
    </source>
</evidence>
<protein>
    <recommendedName>
        <fullName evidence="3">Transglutaminase-like domain-containing protein</fullName>
    </recommendedName>
</protein>
<evidence type="ECO:0000256" key="1">
    <source>
        <dbReference type="SAM" id="MobiDB-lite"/>
    </source>
</evidence>
<accession>A0ABQ1ZS18</accession>
<keyword evidence="5" id="KW-1185">Reference proteome</keyword>
<feature type="transmembrane region" description="Helical" evidence="2">
    <location>
        <begin position="156"/>
        <end position="173"/>
    </location>
</feature>
<evidence type="ECO:0000256" key="2">
    <source>
        <dbReference type="SAM" id="Phobius"/>
    </source>
</evidence>
<name>A0ABQ1ZS18_9BACL</name>
<feature type="transmembrane region" description="Helical" evidence="2">
    <location>
        <begin position="66"/>
        <end position="84"/>
    </location>
</feature>
<feature type="transmembrane region" description="Helical" evidence="2">
    <location>
        <begin position="42"/>
        <end position="59"/>
    </location>
</feature>
<dbReference type="InterPro" id="IPR038765">
    <property type="entry name" value="Papain-like_cys_pep_sf"/>
</dbReference>
<reference evidence="5" key="1">
    <citation type="journal article" date="2019" name="Int. J. Syst. Evol. Microbiol.">
        <title>The Global Catalogue of Microorganisms (GCM) 10K type strain sequencing project: providing services to taxonomists for standard genome sequencing and annotation.</title>
        <authorList>
            <consortium name="The Broad Institute Genomics Platform"/>
            <consortium name="The Broad Institute Genome Sequencing Center for Infectious Disease"/>
            <person name="Wu L."/>
            <person name="Ma J."/>
        </authorList>
    </citation>
    <scope>NUCLEOTIDE SEQUENCE [LARGE SCALE GENOMIC DNA]</scope>
    <source>
        <strain evidence="5">CCM 8702</strain>
    </source>
</reference>
<keyword evidence="2" id="KW-0472">Membrane</keyword>
<dbReference type="InterPro" id="IPR002931">
    <property type="entry name" value="Transglutaminase-like"/>
</dbReference>
<feature type="transmembrane region" description="Helical" evidence="2">
    <location>
        <begin position="12"/>
        <end position="30"/>
    </location>
</feature>